<evidence type="ECO:0000256" key="1">
    <source>
        <dbReference type="SAM" id="MobiDB-lite"/>
    </source>
</evidence>
<accession>B4HQK4</accession>
<dbReference type="OMA" id="LAMKIAD"/>
<keyword evidence="3" id="KW-1185">Reference proteome</keyword>
<proteinExistence type="predicted"/>
<name>B4HQK4_DROSE</name>
<feature type="compositionally biased region" description="Low complexity" evidence="1">
    <location>
        <begin position="104"/>
        <end position="113"/>
    </location>
</feature>
<organism evidence="3">
    <name type="scientific">Drosophila sechellia</name>
    <name type="common">Fruit fly</name>
    <dbReference type="NCBI Taxonomy" id="7238"/>
    <lineage>
        <taxon>Eukaryota</taxon>
        <taxon>Metazoa</taxon>
        <taxon>Ecdysozoa</taxon>
        <taxon>Arthropoda</taxon>
        <taxon>Hexapoda</taxon>
        <taxon>Insecta</taxon>
        <taxon>Pterygota</taxon>
        <taxon>Neoptera</taxon>
        <taxon>Endopterygota</taxon>
        <taxon>Diptera</taxon>
        <taxon>Brachycera</taxon>
        <taxon>Muscomorpha</taxon>
        <taxon>Ephydroidea</taxon>
        <taxon>Drosophilidae</taxon>
        <taxon>Drosophila</taxon>
        <taxon>Sophophora</taxon>
    </lineage>
</organism>
<reference evidence="2 3" key="1">
    <citation type="journal article" date="2007" name="Nature">
        <title>Evolution of genes and genomes on the Drosophila phylogeny.</title>
        <authorList>
            <consortium name="Drosophila 12 Genomes Consortium"/>
            <person name="Clark A.G."/>
            <person name="Eisen M.B."/>
            <person name="Smith D.R."/>
            <person name="Bergman C.M."/>
            <person name="Oliver B."/>
            <person name="Markow T.A."/>
            <person name="Kaufman T.C."/>
            <person name="Kellis M."/>
            <person name="Gelbart W."/>
            <person name="Iyer V.N."/>
            <person name="Pollard D.A."/>
            <person name="Sackton T.B."/>
            <person name="Larracuente A.M."/>
            <person name="Singh N.D."/>
            <person name="Abad J.P."/>
            <person name="Abt D.N."/>
            <person name="Adryan B."/>
            <person name="Aguade M."/>
            <person name="Akashi H."/>
            <person name="Anderson W.W."/>
            <person name="Aquadro C.F."/>
            <person name="Ardell D.H."/>
            <person name="Arguello R."/>
            <person name="Artieri C.G."/>
            <person name="Barbash D.A."/>
            <person name="Barker D."/>
            <person name="Barsanti P."/>
            <person name="Batterham P."/>
            <person name="Batzoglou S."/>
            <person name="Begun D."/>
            <person name="Bhutkar A."/>
            <person name="Blanco E."/>
            <person name="Bosak S.A."/>
            <person name="Bradley R.K."/>
            <person name="Brand A.D."/>
            <person name="Brent M.R."/>
            <person name="Brooks A.N."/>
            <person name="Brown R.H."/>
            <person name="Butlin R.K."/>
            <person name="Caggese C."/>
            <person name="Calvi B.R."/>
            <person name="Bernardo de Carvalho A."/>
            <person name="Caspi A."/>
            <person name="Castrezana S."/>
            <person name="Celniker S.E."/>
            <person name="Chang J.L."/>
            <person name="Chapple C."/>
            <person name="Chatterji S."/>
            <person name="Chinwalla A."/>
            <person name="Civetta A."/>
            <person name="Clifton S.W."/>
            <person name="Comeron J.M."/>
            <person name="Costello J.C."/>
            <person name="Coyne J.A."/>
            <person name="Daub J."/>
            <person name="David R.G."/>
            <person name="Delcher A.L."/>
            <person name="Delehaunty K."/>
            <person name="Do C.B."/>
            <person name="Ebling H."/>
            <person name="Edwards K."/>
            <person name="Eickbush T."/>
            <person name="Evans J.D."/>
            <person name="Filipski A."/>
            <person name="Findeiss S."/>
            <person name="Freyhult E."/>
            <person name="Fulton L."/>
            <person name="Fulton R."/>
            <person name="Garcia A.C."/>
            <person name="Gardiner A."/>
            <person name="Garfield D.A."/>
            <person name="Garvin B.E."/>
            <person name="Gibson G."/>
            <person name="Gilbert D."/>
            <person name="Gnerre S."/>
            <person name="Godfrey J."/>
            <person name="Good R."/>
            <person name="Gotea V."/>
            <person name="Gravely B."/>
            <person name="Greenberg A.J."/>
            <person name="Griffiths-Jones S."/>
            <person name="Gross S."/>
            <person name="Guigo R."/>
            <person name="Gustafson E.A."/>
            <person name="Haerty W."/>
            <person name="Hahn M.W."/>
            <person name="Halligan D.L."/>
            <person name="Halpern A.L."/>
            <person name="Halter G.M."/>
            <person name="Han M.V."/>
            <person name="Heger A."/>
            <person name="Hillier L."/>
            <person name="Hinrichs A.S."/>
            <person name="Holmes I."/>
            <person name="Hoskins R.A."/>
            <person name="Hubisz M.J."/>
            <person name="Hultmark D."/>
            <person name="Huntley M.A."/>
            <person name="Jaffe D.B."/>
            <person name="Jagadeeshan S."/>
            <person name="Jeck W.R."/>
            <person name="Johnson J."/>
            <person name="Jones C.D."/>
            <person name="Jordan W.C."/>
            <person name="Karpen G.H."/>
            <person name="Kataoka E."/>
            <person name="Keightley P.D."/>
            <person name="Kheradpour P."/>
            <person name="Kirkness E.F."/>
            <person name="Koerich L.B."/>
            <person name="Kristiansen K."/>
            <person name="Kudrna D."/>
            <person name="Kulathinal R.J."/>
            <person name="Kumar S."/>
            <person name="Kwok R."/>
            <person name="Lander E."/>
            <person name="Langley C.H."/>
            <person name="Lapoint R."/>
            <person name="Lazzaro B.P."/>
            <person name="Lee S.J."/>
            <person name="Levesque L."/>
            <person name="Li R."/>
            <person name="Lin C.F."/>
            <person name="Lin M.F."/>
            <person name="Lindblad-Toh K."/>
            <person name="Llopart A."/>
            <person name="Long M."/>
            <person name="Low L."/>
            <person name="Lozovsky E."/>
            <person name="Lu J."/>
            <person name="Luo M."/>
            <person name="Machado C.A."/>
            <person name="Makalowski W."/>
            <person name="Marzo M."/>
            <person name="Matsuda M."/>
            <person name="Matzkin L."/>
            <person name="McAllister B."/>
            <person name="McBride C.S."/>
            <person name="McKernan B."/>
            <person name="McKernan K."/>
            <person name="Mendez-Lago M."/>
            <person name="Minx P."/>
            <person name="Mollenhauer M.U."/>
            <person name="Montooth K."/>
            <person name="Mount S.M."/>
            <person name="Mu X."/>
            <person name="Myers E."/>
            <person name="Negre B."/>
            <person name="Newfeld S."/>
            <person name="Nielsen R."/>
            <person name="Noor M.A."/>
            <person name="O'Grady P."/>
            <person name="Pachter L."/>
            <person name="Papaceit M."/>
            <person name="Parisi M.J."/>
            <person name="Parisi M."/>
            <person name="Parts L."/>
            <person name="Pedersen J.S."/>
            <person name="Pesole G."/>
            <person name="Phillippy A.M."/>
            <person name="Ponting C.P."/>
            <person name="Pop M."/>
            <person name="Porcelli D."/>
            <person name="Powell J.R."/>
            <person name="Prohaska S."/>
            <person name="Pruitt K."/>
            <person name="Puig M."/>
            <person name="Quesneville H."/>
            <person name="Ram K.R."/>
            <person name="Rand D."/>
            <person name="Rasmussen M.D."/>
            <person name="Reed L.K."/>
            <person name="Reenan R."/>
            <person name="Reily A."/>
            <person name="Remington K.A."/>
            <person name="Rieger T.T."/>
            <person name="Ritchie M.G."/>
            <person name="Robin C."/>
            <person name="Rogers Y.H."/>
            <person name="Rohde C."/>
            <person name="Rozas J."/>
            <person name="Rubenfield M.J."/>
            <person name="Ruiz A."/>
            <person name="Russo S."/>
            <person name="Salzberg S.L."/>
            <person name="Sanchez-Gracia A."/>
            <person name="Saranga D.J."/>
            <person name="Sato H."/>
            <person name="Schaeffer S.W."/>
            <person name="Schatz M.C."/>
            <person name="Schlenke T."/>
            <person name="Schwartz R."/>
            <person name="Segarra C."/>
            <person name="Singh R.S."/>
            <person name="Sirot L."/>
            <person name="Sirota M."/>
            <person name="Sisneros N.B."/>
            <person name="Smith C.D."/>
            <person name="Smith T.F."/>
            <person name="Spieth J."/>
            <person name="Stage D.E."/>
            <person name="Stark A."/>
            <person name="Stephan W."/>
            <person name="Strausberg R.L."/>
            <person name="Strempel S."/>
            <person name="Sturgill D."/>
            <person name="Sutton G."/>
            <person name="Sutton G.G."/>
            <person name="Tao W."/>
            <person name="Teichmann S."/>
            <person name="Tobari Y.N."/>
            <person name="Tomimura Y."/>
            <person name="Tsolas J.M."/>
            <person name="Valente V.L."/>
            <person name="Venter E."/>
            <person name="Venter J.C."/>
            <person name="Vicario S."/>
            <person name="Vieira F.G."/>
            <person name="Vilella A.J."/>
            <person name="Villasante A."/>
            <person name="Walenz B."/>
            <person name="Wang J."/>
            <person name="Wasserman M."/>
            <person name="Watts T."/>
            <person name="Wilson D."/>
            <person name="Wilson R.K."/>
            <person name="Wing R.A."/>
            <person name="Wolfner M.F."/>
            <person name="Wong A."/>
            <person name="Wong G.K."/>
            <person name="Wu C.I."/>
            <person name="Wu G."/>
            <person name="Yamamoto D."/>
            <person name="Yang H.P."/>
            <person name="Yang S.P."/>
            <person name="Yorke J.A."/>
            <person name="Yoshida K."/>
            <person name="Zdobnov E."/>
            <person name="Zhang P."/>
            <person name="Zhang Y."/>
            <person name="Zimin A.V."/>
            <person name="Baldwin J."/>
            <person name="Abdouelleil A."/>
            <person name="Abdulkadir J."/>
            <person name="Abebe A."/>
            <person name="Abera B."/>
            <person name="Abreu J."/>
            <person name="Acer S.C."/>
            <person name="Aftuck L."/>
            <person name="Alexander A."/>
            <person name="An P."/>
            <person name="Anderson E."/>
            <person name="Anderson S."/>
            <person name="Arachi H."/>
            <person name="Azer M."/>
            <person name="Bachantsang P."/>
            <person name="Barry A."/>
            <person name="Bayul T."/>
            <person name="Berlin A."/>
            <person name="Bessette D."/>
            <person name="Bloom T."/>
            <person name="Blye J."/>
            <person name="Boguslavskiy L."/>
            <person name="Bonnet C."/>
            <person name="Boukhgalter B."/>
            <person name="Bourzgui I."/>
            <person name="Brown A."/>
            <person name="Cahill P."/>
            <person name="Channer S."/>
            <person name="Cheshatsang Y."/>
            <person name="Chuda L."/>
            <person name="Citroen M."/>
            <person name="Collymore A."/>
            <person name="Cooke P."/>
            <person name="Costello M."/>
            <person name="D'Aco K."/>
            <person name="Daza R."/>
            <person name="De Haan G."/>
            <person name="DeGray S."/>
            <person name="DeMaso C."/>
            <person name="Dhargay N."/>
            <person name="Dooley K."/>
            <person name="Dooley E."/>
            <person name="Doricent M."/>
            <person name="Dorje P."/>
            <person name="Dorjee K."/>
            <person name="Dupes A."/>
            <person name="Elong R."/>
            <person name="Falk J."/>
            <person name="Farina A."/>
            <person name="Faro S."/>
            <person name="Ferguson D."/>
            <person name="Fisher S."/>
            <person name="Foley C.D."/>
            <person name="Franke A."/>
            <person name="Friedrich D."/>
            <person name="Gadbois L."/>
            <person name="Gearin G."/>
            <person name="Gearin C.R."/>
            <person name="Giannoukos G."/>
            <person name="Goode T."/>
            <person name="Graham J."/>
            <person name="Grandbois E."/>
            <person name="Grewal S."/>
            <person name="Gyaltsen K."/>
            <person name="Hafez N."/>
            <person name="Hagos B."/>
            <person name="Hall J."/>
            <person name="Henson C."/>
            <person name="Hollinger A."/>
            <person name="Honan T."/>
            <person name="Huard M.D."/>
            <person name="Hughes L."/>
            <person name="Hurhula B."/>
            <person name="Husby M.E."/>
            <person name="Kamat A."/>
            <person name="Kanga B."/>
            <person name="Kashin S."/>
            <person name="Khazanovich D."/>
            <person name="Kisner P."/>
            <person name="Lance K."/>
            <person name="Lara M."/>
            <person name="Lee W."/>
            <person name="Lennon N."/>
            <person name="Letendre F."/>
            <person name="LeVine R."/>
            <person name="Lipovsky A."/>
            <person name="Liu X."/>
            <person name="Liu J."/>
            <person name="Liu S."/>
            <person name="Lokyitsang T."/>
            <person name="Lokyitsang Y."/>
            <person name="Lubonja R."/>
            <person name="Lui A."/>
            <person name="MacDonald P."/>
            <person name="Magnisalis V."/>
            <person name="Maru K."/>
            <person name="Matthews C."/>
            <person name="McCusker W."/>
            <person name="McDonough S."/>
            <person name="Mehta T."/>
            <person name="Meldrim J."/>
            <person name="Meneus L."/>
            <person name="Mihai O."/>
            <person name="Mihalev A."/>
            <person name="Mihova T."/>
            <person name="Mittelman R."/>
            <person name="Mlenga V."/>
            <person name="Montmayeur A."/>
            <person name="Mulrain L."/>
            <person name="Navidi A."/>
            <person name="Naylor J."/>
            <person name="Negash T."/>
            <person name="Nguyen T."/>
            <person name="Nguyen N."/>
            <person name="Nicol R."/>
            <person name="Norbu C."/>
            <person name="Norbu N."/>
            <person name="Novod N."/>
            <person name="O'Neill B."/>
            <person name="Osman S."/>
            <person name="Markiewicz E."/>
            <person name="Oyono O.L."/>
            <person name="Patti C."/>
            <person name="Phunkhang P."/>
            <person name="Pierre F."/>
            <person name="Priest M."/>
            <person name="Raghuraman S."/>
            <person name="Rege F."/>
            <person name="Reyes R."/>
            <person name="Rise C."/>
            <person name="Rogov P."/>
            <person name="Ross K."/>
            <person name="Ryan E."/>
            <person name="Settipalli S."/>
            <person name="Shea T."/>
            <person name="Sherpa N."/>
            <person name="Shi L."/>
            <person name="Shih D."/>
            <person name="Sparrow T."/>
            <person name="Spaulding J."/>
            <person name="Stalker J."/>
            <person name="Stange-Thomann N."/>
            <person name="Stavropoulos S."/>
            <person name="Stone C."/>
            <person name="Strader C."/>
            <person name="Tesfaye S."/>
            <person name="Thomson T."/>
            <person name="Thoulutsang Y."/>
            <person name="Thoulutsang D."/>
            <person name="Topham K."/>
            <person name="Topping I."/>
            <person name="Tsamla T."/>
            <person name="Vassiliev H."/>
            <person name="Vo A."/>
            <person name="Wangchuk T."/>
            <person name="Wangdi T."/>
            <person name="Weiand M."/>
            <person name="Wilkinson J."/>
            <person name="Wilson A."/>
            <person name="Yadav S."/>
            <person name="Young G."/>
            <person name="Yu Q."/>
            <person name="Zembek L."/>
            <person name="Zhong D."/>
            <person name="Zimmer A."/>
            <person name="Zwirko Z."/>
            <person name="Jaffe D.B."/>
            <person name="Alvarez P."/>
            <person name="Brockman W."/>
            <person name="Butler J."/>
            <person name="Chin C."/>
            <person name="Gnerre S."/>
            <person name="Grabherr M."/>
            <person name="Kleber M."/>
            <person name="Mauceli E."/>
            <person name="MacCallum I."/>
        </authorList>
    </citation>
    <scope>NUCLEOTIDE SEQUENCE [LARGE SCALE GENOMIC DNA]</scope>
    <source>
        <strain evidence="3">Rob3c / Tucson 14021-0248.25</strain>
    </source>
</reference>
<dbReference type="HOGENOM" id="CLU_1951030_0_0_1"/>
<dbReference type="Proteomes" id="UP000001292">
    <property type="component" value="Unassembled WGS sequence"/>
</dbReference>
<sequence length="129" mass="13880">MNPQDMQRAREMANGDASTPGSSPAPLRKALPISLLEKRTQFRYKQVAKTMKSSSSITVNPVPMTTPSAAQTVPKATQCNGSYHDDHDNQLLHVNSVRQGQGGTAASSAPGPGLNNGTASDDLQMRMWW</sequence>
<feature type="region of interest" description="Disordered" evidence="1">
    <location>
        <begin position="1"/>
        <end position="31"/>
    </location>
</feature>
<evidence type="ECO:0000313" key="3">
    <source>
        <dbReference type="Proteomes" id="UP000001292"/>
    </source>
</evidence>
<gene>
    <name evidence="2" type="primary">Dsec\GM20269</name>
    <name evidence="2" type="ORF">Dsec_GM20269</name>
</gene>
<feature type="region of interest" description="Disordered" evidence="1">
    <location>
        <begin position="98"/>
        <end position="122"/>
    </location>
</feature>
<dbReference type="AlphaFoldDB" id="B4HQK4"/>
<dbReference type="EMBL" id="CH480816">
    <property type="protein sequence ID" value="EDW47739.1"/>
    <property type="molecule type" value="Genomic_DNA"/>
</dbReference>
<evidence type="ECO:0000313" key="2">
    <source>
        <dbReference type="EMBL" id="EDW47739.1"/>
    </source>
</evidence>
<protein>
    <submittedName>
        <fullName evidence="2">GM20269</fullName>
    </submittedName>
</protein>